<reference evidence="1 2" key="1">
    <citation type="submission" date="2018-05" db="EMBL/GenBank/DDBJ databases">
        <title>Complete Genome Sequences of Extremely Thermoacidophilic, Metal-Mobilizing Type-Strain Members of the Archaeal Family Sulfolobaceae: Acidianus brierleyi DSM-1651T, Acidianus sulfidivorans DSM-18786T, Metallosphaera hakonensis DSM-7519T, and Metallosphaera prunae DSM-10039T.</title>
        <authorList>
            <person name="Counts J.A."/>
            <person name="Kelly R.M."/>
        </authorList>
    </citation>
    <scope>NUCLEOTIDE SEQUENCE [LARGE SCALE GENOMIC DNA]</scope>
    <source>
        <strain evidence="1 2">DSM 1651</strain>
    </source>
</reference>
<dbReference type="KEGG" id="abri:DFR85_13820"/>
<dbReference type="AlphaFoldDB" id="A0A2U9IHK5"/>
<evidence type="ECO:0000313" key="1">
    <source>
        <dbReference type="EMBL" id="AWR95509.1"/>
    </source>
</evidence>
<protein>
    <submittedName>
        <fullName evidence="1">Uncharacterized protein</fullName>
    </submittedName>
</protein>
<evidence type="ECO:0000313" key="2">
    <source>
        <dbReference type="Proteomes" id="UP000248044"/>
    </source>
</evidence>
<dbReference type="Proteomes" id="UP000248044">
    <property type="component" value="Chromosome"/>
</dbReference>
<organism evidence="1 2">
    <name type="scientific">Acidianus brierleyi</name>
    <dbReference type="NCBI Taxonomy" id="41673"/>
    <lineage>
        <taxon>Archaea</taxon>
        <taxon>Thermoproteota</taxon>
        <taxon>Thermoprotei</taxon>
        <taxon>Sulfolobales</taxon>
        <taxon>Sulfolobaceae</taxon>
        <taxon>Acidianus</taxon>
    </lineage>
</organism>
<proteinExistence type="predicted"/>
<dbReference type="EMBL" id="CP029289">
    <property type="protein sequence ID" value="AWR95509.1"/>
    <property type="molecule type" value="Genomic_DNA"/>
</dbReference>
<name>A0A2U9IHK5_9CREN</name>
<sequence length="126" mass="14781">MYMDDKIENSIENGFIDGVKTRVKIRLVFSSKKLERENSIVKEHFYHIGVIEEPKELAGKIILRHGAGIYDIRIRDFCHNSHFYHYFAEKIQGVFSKETFYPQKVIIGKSCPLSQITIVEYLRKKA</sequence>
<accession>A0A2U9IHK5</accession>
<gene>
    <name evidence="1" type="ORF">DFR85_13820</name>
</gene>
<keyword evidence="2" id="KW-1185">Reference proteome</keyword>